<proteinExistence type="predicted"/>
<feature type="transmembrane region" description="Helical" evidence="2">
    <location>
        <begin position="20"/>
        <end position="38"/>
    </location>
</feature>
<evidence type="ECO:0000256" key="2">
    <source>
        <dbReference type="SAM" id="Phobius"/>
    </source>
</evidence>
<dbReference type="InterPro" id="IPR012495">
    <property type="entry name" value="TadE-like_dom"/>
</dbReference>
<organism evidence="4 5">
    <name type="scientific">Sphingobium quisquiliarum P25</name>
    <dbReference type="NCBI Taxonomy" id="1329909"/>
    <lineage>
        <taxon>Bacteria</taxon>
        <taxon>Pseudomonadati</taxon>
        <taxon>Pseudomonadota</taxon>
        <taxon>Alphaproteobacteria</taxon>
        <taxon>Sphingomonadales</taxon>
        <taxon>Sphingomonadaceae</taxon>
        <taxon>Sphingobium</taxon>
    </lineage>
</organism>
<evidence type="ECO:0000259" key="3">
    <source>
        <dbReference type="Pfam" id="PF07811"/>
    </source>
</evidence>
<name>T0HSS9_9SPHN</name>
<keyword evidence="2" id="KW-0472">Membrane</keyword>
<feature type="domain" description="TadE-like" evidence="3">
    <location>
        <begin position="14"/>
        <end position="56"/>
    </location>
</feature>
<evidence type="ECO:0000313" key="4">
    <source>
        <dbReference type="EMBL" id="EQB02345.1"/>
    </source>
</evidence>
<feature type="compositionally biased region" description="Polar residues" evidence="1">
    <location>
        <begin position="128"/>
        <end position="140"/>
    </location>
</feature>
<feature type="region of interest" description="Disordered" evidence="1">
    <location>
        <begin position="106"/>
        <end position="140"/>
    </location>
</feature>
<reference evidence="4 5" key="1">
    <citation type="journal article" date="2013" name="Genome Announc.">
        <title>Draft Genome Sequence of Sphingobium quisquiliarum Strain P25T, a Novel Hexachlorocyclohexane (HCH)-Degrading Bacterium Isolated from an HCH Dumpsite.</title>
        <authorList>
            <person name="Kumar Singh A."/>
            <person name="Sangwan N."/>
            <person name="Sharma A."/>
            <person name="Gupta V."/>
            <person name="Khurana J.P."/>
            <person name="Lal R."/>
        </authorList>
    </citation>
    <scope>NUCLEOTIDE SEQUENCE [LARGE SCALE GENOMIC DNA]</scope>
    <source>
        <strain evidence="4 5">P25</strain>
    </source>
</reference>
<dbReference type="RefSeq" id="WP_021239399.1">
    <property type="nucleotide sequence ID" value="NZ_ATHO01000146.1"/>
</dbReference>
<sequence length="199" mass="21346">MKGHLHCLCRQDQGATIVEFGLVAPVFCLLLMGVLDLGHSLYMQSVLQGALQKAARDSTLESASEATQRTLIDGAVEQQIKNLANNATVKITRTAFRDYGRAANRSKEPFTDTNHNGTCDAGEPYDDLNNSKSWDVDNGQNSAGGAKDTILLSADISYPRLFPMATLAGLPANVTMNASTVLVNQPYGEQKAIAKGNCL</sequence>
<evidence type="ECO:0000313" key="5">
    <source>
        <dbReference type="Proteomes" id="UP000015525"/>
    </source>
</evidence>
<accession>T0HSS9</accession>
<gene>
    <name evidence="4" type="ORF">L288_16760</name>
</gene>
<evidence type="ECO:0000256" key="1">
    <source>
        <dbReference type="SAM" id="MobiDB-lite"/>
    </source>
</evidence>
<keyword evidence="5" id="KW-1185">Reference proteome</keyword>
<comment type="caution">
    <text evidence="4">The sequence shown here is derived from an EMBL/GenBank/DDBJ whole genome shotgun (WGS) entry which is preliminary data.</text>
</comment>
<keyword evidence="2" id="KW-0812">Transmembrane</keyword>
<keyword evidence="2" id="KW-1133">Transmembrane helix</keyword>
<dbReference type="AlphaFoldDB" id="T0HSS9"/>
<protein>
    <recommendedName>
        <fullName evidence="3">TadE-like domain-containing protein</fullName>
    </recommendedName>
</protein>
<dbReference type="Proteomes" id="UP000015525">
    <property type="component" value="Unassembled WGS sequence"/>
</dbReference>
<dbReference type="Pfam" id="PF07811">
    <property type="entry name" value="TadE"/>
    <property type="match status" value="1"/>
</dbReference>
<dbReference type="EMBL" id="ATHO01000146">
    <property type="protein sequence ID" value="EQB02345.1"/>
    <property type="molecule type" value="Genomic_DNA"/>
</dbReference>